<comment type="caution">
    <text evidence="1">The sequence shown here is derived from an EMBL/GenBank/DDBJ whole genome shotgun (WGS) entry which is preliminary data.</text>
</comment>
<keyword evidence="2" id="KW-1185">Reference proteome</keyword>
<gene>
    <name evidence="1" type="ORF">L249_5771</name>
</gene>
<dbReference type="OrthoDB" id="5402392at2759"/>
<dbReference type="EMBL" id="LKCN02000023">
    <property type="protein sequence ID" value="RCI07826.1"/>
    <property type="molecule type" value="Genomic_DNA"/>
</dbReference>
<sequence>MAVSEEELISTIQADLERFIKPREQVNYMRRILTLHLETYAEGPAVPPLALNDCKRLCDVGNELKGVYREYVEALQANSAARRDFEAELDAARHDYDDDSRTESISHDSDLLDSHLALMKLRQKQDCLSTIQRALKRLSEKAAFMQDLLDSEQVKQAAPALPEVPRSVVDDIAAEQSTIQPDLPSRIHQVDKALLRARLLLKKEKRLLSESRARLRDSNEPFGNDAKLEALSATRGELIAWIEAELSKASAQDPEGLTVDSERRRQPANRQTVITAQLKAISQKYATYVAARREVLELACTRWQPSMSPPQQRTAQSTQLDVHPTPVDHLLTPHVEALLSIARQQKSMVAHKSHSSSTMNKQTKAVCQALDRLAEESQLLPSHPMKGPLPQIAGVSNDVFGSSGQPQVATRAMPWVVAADSAKISTLEAVAEAIEGGQVALEGCMRSLQDIDHLLSRGLQDKKHSDTEISRQQAVDPWSFLHGNLDSIDGEPKA</sequence>
<accession>A0A367L079</accession>
<dbReference type="AlphaFoldDB" id="A0A367L079"/>
<protein>
    <submittedName>
        <fullName evidence="1">Uncharacterized protein</fullName>
    </submittedName>
</protein>
<evidence type="ECO:0000313" key="2">
    <source>
        <dbReference type="Proteomes" id="UP000253664"/>
    </source>
</evidence>
<proteinExistence type="predicted"/>
<organism evidence="1 2">
    <name type="scientific">Ophiocordyceps polyrhachis-furcata BCC 54312</name>
    <dbReference type="NCBI Taxonomy" id="1330021"/>
    <lineage>
        <taxon>Eukaryota</taxon>
        <taxon>Fungi</taxon>
        <taxon>Dikarya</taxon>
        <taxon>Ascomycota</taxon>
        <taxon>Pezizomycotina</taxon>
        <taxon>Sordariomycetes</taxon>
        <taxon>Hypocreomycetidae</taxon>
        <taxon>Hypocreales</taxon>
        <taxon>Ophiocordycipitaceae</taxon>
        <taxon>Ophiocordyceps</taxon>
    </lineage>
</organism>
<dbReference type="Proteomes" id="UP000253664">
    <property type="component" value="Unassembled WGS sequence"/>
</dbReference>
<reference evidence="1 2" key="1">
    <citation type="journal article" date="2015" name="BMC Genomics">
        <title>Insights from the genome of Ophiocordyceps polyrhachis-furcata to pathogenicity and host specificity in insect fungi.</title>
        <authorList>
            <person name="Wichadakul D."/>
            <person name="Kobmoo N."/>
            <person name="Ingsriswang S."/>
            <person name="Tangphatsornruang S."/>
            <person name="Chantasingh D."/>
            <person name="Luangsa-ard J.J."/>
            <person name="Eurwilaichitr L."/>
        </authorList>
    </citation>
    <scope>NUCLEOTIDE SEQUENCE [LARGE SCALE GENOMIC DNA]</scope>
    <source>
        <strain evidence="1 2">BCC 54312</strain>
    </source>
</reference>
<evidence type="ECO:0000313" key="1">
    <source>
        <dbReference type="EMBL" id="RCI07826.1"/>
    </source>
</evidence>
<name>A0A367L079_9HYPO</name>